<dbReference type="Proteomes" id="UP000323597">
    <property type="component" value="Chromosome D01"/>
</dbReference>
<dbReference type="EMBL" id="CM017649">
    <property type="protein sequence ID" value="TYI97998.1"/>
    <property type="molecule type" value="Genomic_DNA"/>
</dbReference>
<gene>
    <name evidence="2" type="ORF">E1A91_D01G182300v1</name>
</gene>
<protein>
    <submittedName>
        <fullName evidence="2">Uncharacterized protein</fullName>
    </submittedName>
</protein>
<sequence length="113" mass="12626">MSNTQPRHTASIVVPPPLITLSFTFNTHHSALIQSCLNPQFPSSKLLSYSTPKVNHCHTPPSQLKKPNNSSTQTTCRPKPKLANNQRKKKPKKLLGLEAPNHKLKTPKRSETK</sequence>
<proteinExistence type="predicted"/>
<feature type="region of interest" description="Disordered" evidence="1">
    <location>
        <begin position="52"/>
        <end position="113"/>
    </location>
</feature>
<name>A0A5D2W8X5_GOSMU</name>
<keyword evidence="3" id="KW-1185">Reference proteome</keyword>
<accession>A0A5D2W8X5</accession>
<evidence type="ECO:0000256" key="1">
    <source>
        <dbReference type="SAM" id="MobiDB-lite"/>
    </source>
</evidence>
<evidence type="ECO:0000313" key="2">
    <source>
        <dbReference type="EMBL" id="TYI97998.1"/>
    </source>
</evidence>
<dbReference type="AlphaFoldDB" id="A0A5D2W8X5"/>
<organism evidence="2 3">
    <name type="scientific">Gossypium mustelinum</name>
    <name type="common">Cotton</name>
    <name type="synonym">Gossypium caicoense</name>
    <dbReference type="NCBI Taxonomy" id="34275"/>
    <lineage>
        <taxon>Eukaryota</taxon>
        <taxon>Viridiplantae</taxon>
        <taxon>Streptophyta</taxon>
        <taxon>Embryophyta</taxon>
        <taxon>Tracheophyta</taxon>
        <taxon>Spermatophyta</taxon>
        <taxon>Magnoliopsida</taxon>
        <taxon>eudicotyledons</taxon>
        <taxon>Gunneridae</taxon>
        <taxon>Pentapetalae</taxon>
        <taxon>rosids</taxon>
        <taxon>malvids</taxon>
        <taxon>Malvales</taxon>
        <taxon>Malvaceae</taxon>
        <taxon>Malvoideae</taxon>
        <taxon>Gossypium</taxon>
    </lineage>
</organism>
<reference evidence="2 3" key="1">
    <citation type="submission" date="2019-07" db="EMBL/GenBank/DDBJ databases">
        <title>WGS assembly of Gossypium mustelinum.</title>
        <authorList>
            <person name="Chen Z.J."/>
            <person name="Sreedasyam A."/>
            <person name="Ando A."/>
            <person name="Song Q."/>
            <person name="De L."/>
            <person name="Hulse-Kemp A."/>
            <person name="Ding M."/>
            <person name="Ye W."/>
            <person name="Kirkbride R."/>
            <person name="Jenkins J."/>
            <person name="Plott C."/>
            <person name="Lovell J."/>
            <person name="Lin Y.-M."/>
            <person name="Vaughn R."/>
            <person name="Liu B."/>
            <person name="Li W."/>
            <person name="Simpson S."/>
            <person name="Scheffler B."/>
            <person name="Saski C."/>
            <person name="Grover C."/>
            <person name="Hu G."/>
            <person name="Conover J."/>
            <person name="Carlson J."/>
            <person name="Shu S."/>
            <person name="Boston L."/>
            <person name="Williams M."/>
            <person name="Peterson D."/>
            <person name="Mcgee K."/>
            <person name="Jones D."/>
            <person name="Wendel J."/>
            <person name="Stelly D."/>
            <person name="Grimwood J."/>
            <person name="Schmutz J."/>
        </authorList>
    </citation>
    <scope>NUCLEOTIDE SEQUENCE [LARGE SCALE GENOMIC DNA]</scope>
    <source>
        <strain evidence="2">1408120.09</strain>
    </source>
</reference>
<feature type="compositionally biased region" description="Polar residues" evidence="1">
    <location>
        <begin position="60"/>
        <end position="76"/>
    </location>
</feature>
<evidence type="ECO:0000313" key="3">
    <source>
        <dbReference type="Proteomes" id="UP000323597"/>
    </source>
</evidence>